<feature type="region of interest" description="Disordered" evidence="1">
    <location>
        <begin position="1"/>
        <end position="38"/>
    </location>
</feature>
<dbReference type="AlphaFoldDB" id="A0A6H5IR14"/>
<reference evidence="2 3" key="1">
    <citation type="submission" date="2020-02" db="EMBL/GenBank/DDBJ databases">
        <authorList>
            <person name="Ferguson B K."/>
        </authorList>
    </citation>
    <scope>NUCLEOTIDE SEQUENCE [LARGE SCALE GENOMIC DNA]</scope>
</reference>
<dbReference type="EMBL" id="CADCXV010000899">
    <property type="protein sequence ID" value="CAB0038260.1"/>
    <property type="molecule type" value="Genomic_DNA"/>
</dbReference>
<evidence type="ECO:0000313" key="2">
    <source>
        <dbReference type="EMBL" id="CAB0038260.1"/>
    </source>
</evidence>
<gene>
    <name evidence="2" type="ORF">TBRA_LOCUS10047</name>
</gene>
<sequence length="147" mass="16966">MNPDRESEPHNQNNDRFVRRCESPRLGQAPTRTTPRDEHCGTVVDPCISPAFLNYGRHPRPVKSLHREVETPAVEYWEIDENRVARPYFATRCNSRPRENFTWTRRTRDKLVIITAVAKTLDSPKATSLCDARITYQSARTALIKSS</sequence>
<proteinExistence type="predicted"/>
<evidence type="ECO:0000313" key="3">
    <source>
        <dbReference type="Proteomes" id="UP000479190"/>
    </source>
</evidence>
<organism evidence="2 3">
    <name type="scientific">Trichogramma brassicae</name>
    <dbReference type="NCBI Taxonomy" id="86971"/>
    <lineage>
        <taxon>Eukaryota</taxon>
        <taxon>Metazoa</taxon>
        <taxon>Ecdysozoa</taxon>
        <taxon>Arthropoda</taxon>
        <taxon>Hexapoda</taxon>
        <taxon>Insecta</taxon>
        <taxon>Pterygota</taxon>
        <taxon>Neoptera</taxon>
        <taxon>Endopterygota</taxon>
        <taxon>Hymenoptera</taxon>
        <taxon>Apocrita</taxon>
        <taxon>Proctotrupomorpha</taxon>
        <taxon>Chalcidoidea</taxon>
        <taxon>Trichogrammatidae</taxon>
        <taxon>Trichogramma</taxon>
    </lineage>
</organism>
<keyword evidence="3" id="KW-1185">Reference proteome</keyword>
<feature type="non-terminal residue" evidence="2">
    <location>
        <position position="147"/>
    </location>
</feature>
<protein>
    <submittedName>
        <fullName evidence="2">Uncharacterized protein</fullName>
    </submittedName>
</protein>
<name>A0A6H5IR14_9HYME</name>
<accession>A0A6H5IR14</accession>
<evidence type="ECO:0000256" key="1">
    <source>
        <dbReference type="SAM" id="MobiDB-lite"/>
    </source>
</evidence>
<dbReference type="Proteomes" id="UP000479190">
    <property type="component" value="Unassembled WGS sequence"/>
</dbReference>